<evidence type="ECO:0000313" key="1">
    <source>
        <dbReference type="EMBL" id="GFD28675.1"/>
    </source>
</evidence>
<feature type="non-terminal residue" evidence="1">
    <location>
        <position position="1"/>
    </location>
</feature>
<dbReference type="EMBL" id="BKCJ011387687">
    <property type="protein sequence ID" value="GFD28675.1"/>
    <property type="molecule type" value="Genomic_DNA"/>
</dbReference>
<accession>A0A699V0A6</accession>
<gene>
    <name evidence="1" type="ORF">Tci_900644</name>
</gene>
<organism evidence="1">
    <name type="scientific">Tanacetum cinerariifolium</name>
    <name type="common">Dalmatian daisy</name>
    <name type="synonym">Chrysanthemum cinerariifolium</name>
    <dbReference type="NCBI Taxonomy" id="118510"/>
    <lineage>
        <taxon>Eukaryota</taxon>
        <taxon>Viridiplantae</taxon>
        <taxon>Streptophyta</taxon>
        <taxon>Embryophyta</taxon>
        <taxon>Tracheophyta</taxon>
        <taxon>Spermatophyta</taxon>
        <taxon>Magnoliopsida</taxon>
        <taxon>eudicotyledons</taxon>
        <taxon>Gunneridae</taxon>
        <taxon>Pentapetalae</taxon>
        <taxon>asterids</taxon>
        <taxon>campanulids</taxon>
        <taxon>Asterales</taxon>
        <taxon>Asteraceae</taxon>
        <taxon>Asteroideae</taxon>
        <taxon>Anthemideae</taxon>
        <taxon>Anthemidinae</taxon>
        <taxon>Tanacetum</taxon>
    </lineage>
</organism>
<proteinExistence type="predicted"/>
<comment type="caution">
    <text evidence="1">The sequence shown here is derived from an EMBL/GenBank/DDBJ whole genome shotgun (WGS) entry which is preliminary data.</text>
</comment>
<dbReference type="AlphaFoldDB" id="A0A699V0A6"/>
<protein>
    <submittedName>
        <fullName evidence="1">Uncharacterized protein</fullName>
    </submittedName>
</protein>
<reference evidence="1" key="1">
    <citation type="journal article" date="2019" name="Sci. Rep.">
        <title>Draft genome of Tanacetum cinerariifolium, the natural source of mosquito coil.</title>
        <authorList>
            <person name="Yamashiro T."/>
            <person name="Shiraishi A."/>
            <person name="Satake H."/>
            <person name="Nakayama K."/>
        </authorList>
    </citation>
    <scope>NUCLEOTIDE SEQUENCE</scope>
</reference>
<sequence>KAGEELIQKSTMKQKVEDDKEKAELKQFMETILDEEEISIDVIPLAVKSLRIVDWKIHKERKKSYYQIM</sequence>
<name>A0A699V0A6_TANCI</name>